<feature type="region of interest" description="Disordered" evidence="1">
    <location>
        <begin position="1"/>
        <end position="36"/>
    </location>
</feature>
<comment type="caution">
    <text evidence="2">The sequence shown here is derived from an EMBL/GenBank/DDBJ whole genome shotgun (WGS) entry which is preliminary data.</text>
</comment>
<keyword evidence="3" id="KW-1185">Reference proteome</keyword>
<proteinExistence type="predicted"/>
<evidence type="ECO:0000313" key="2">
    <source>
        <dbReference type="EMBL" id="CAI9605753.1"/>
    </source>
</evidence>
<accession>A0ABN9GAT9</accession>
<dbReference type="Proteomes" id="UP001162483">
    <property type="component" value="Unassembled WGS sequence"/>
</dbReference>
<organism evidence="2 3">
    <name type="scientific">Staurois parvus</name>
    <dbReference type="NCBI Taxonomy" id="386267"/>
    <lineage>
        <taxon>Eukaryota</taxon>
        <taxon>Metazoa</taxon>
        <taxon>Chordata</taxon>
        <taxon>Craniata</taxon>
        <taxon>Vertebrata</taxon>
        <taxon>Euteleostomi</taxon>
        <taxon>Amphibia</taxon>
        <taxon>Batrachia</taxon>
        <taxon>Anura</taxon>
        <taxon>Neobatrachia</taxon>
        <taxon>Ranoidea</taxon>
        <taxon>Ranidae</taxon>
        <taxon>Staurois</taxon>
    </lineage>
</organism>
<reference evidence="2" key="1">
    <citation type="submission" date="2023-05" db="EMBL/GenBank/DDBJ databases">
        <authorList>
            <person name="Stuckert A."/>
        </authorList>
    </citation>
    <scope>NUCLEOTIDE SEQUENCE</scope>
</reference>
<dbReference type="EMBL" id="CATNWA010018170">
    <property type="protein sequence ID" value="CAI9605753.1"/>
    <property type="molecule type" value="Genomic_DNA"/>
</dbReference>
<protein>
    <submittedName>
        <fullName evidence="2">Uncharacterized protein</fullName>
    </submittedName>
</protein>
<feature type="non-terminal residue" evidence="2">
    <location>
        <position position="54"/>
    </location>
</feature>
<evidence type="ECO:0000313" key="3">
    <source>
        <dbReference type="Proteomes" id="UP001162483"/>
    </source>
</evidence>
<evidence type="ECO:0000256" key="1">
    <source>
        <dbReference type="SAM" id="MobiDB-lite"/>
    </source>
</evidence>
<gene>
    <name evidence="2" type="ORF">SPARVUS_LOCUS13660494</name>
</gene>
<sequence>MGPLFPCPNSKKPMKKVPGHLMWPPTDRGPSGSARVSKWSVHPWFRHISTEQNN</sequence>
<name>A0ABN9GAT9_9NEOB</name>